<dbReference type="STRING" id="61424.A0A2T9Y1L7"/>
<dbReference type="InterPro" id="IPR036509">
    <property type="entry name" value="Met_Sox_Rdtase_MsrA_sf"/>
</dbReference>
<reference evidence="9 10" key="1">
    <citation type="journal article" date="2018" name="MBio">
        <title>Comparative Genomics Reveals the Core Gene Toolbox for the Fungus-Insect Symbiosis.</title>
        <authorList>
            <person name="Wang Y."/>
            <person name="Stata M."/>
            <person name="Wang W."/>
            <person name="Stajich J.E."/>
            <person name="White M.M."/>
            <person name="Moncalvo J.M."/>
        </authorList>
    </citation>
    <scope>NUCLEOTIDE SEQUENCE [LARGE SCALE GENOMIC DNA]</scope>
    <source>
        <strain evidence="9 10">AUS-77-4</strain>
    </source>
</reference>
<gene>
    <name evidence="9" type="ORF">BB559_006595</name>
</gene>
<dbReference type="EC" id="1.8.4.11" evidence="2"/>
<dbReference type="NCBIfam" id="TIGR00401">
    <property type="entry name" value="msrA"/>
    <property type="match status" value="1"/>
</dbReference>
<dbReference type="GO" id="GO:0005737">
    <property type="term" value="C:cytoplasm"/>
    <property type="evidence" value="ECO:0007669"/>
    <property type="project" value="TreeGrafter"/>
</dbReference>
<dbReference type="PANTHER" id="PTHR42799">
    <property type="entry name" value="MITOCHONDRIAL PEPTIDE METHIONINE SULFOXIDE REDUCTASE"/>
    <property type="match status" value="1"/>
</dbReference>
<comment type="similarity">
    <text evidence="1">Belongs to the MsrA Met sulfoxide reductase family.</text>
</comment>
<dbReference type="PANTHER" id="PTHR42799:SF2">
    <property type="entry name" value="MITOCHONDRIAL PEPTIDE METHIONINE SULFOXIDE REDUCTASE"/>
    <property type="match status" value="1"/>
</dbReference>
<dbReference type="InterPro" id="IPR050162">
    <property type="entry name" value="MsrA_MetSO_reductase"/>
</dbReference>
<evidence type="ECO:0000256" key="3">
    <source>
        <dbReference type="ARBA" id="ARBA00023002"/>
    </source>
</evidence>
<dbReference type="InterPro" id="IPR002569">
    <property type="entry name" value="Met_Sox_Rdtase_MsrA_dom"/>
</dbReference>
<dbReference type="HAMAP" id="MF_01401">
    <property type="entry name" value="MsrA"/>
    <property type="match status" value="1"/>
</dbReference>
<organism evidence="9 10">
    <name type="scientific">Furculomyces boomerangus</name>
    <dbReference type="NCBI Taxonomy" id="61424"/>
    <lineage>
        <taxon>Eukaryota</taxon>
        <taxon>Fungi</taxon>
        <taxon>Fungi incertae sedis</taxon>
        <taxon>Zoopagomycota</taxon>
        <taxon>Kickxellomycotina</taxon>
        <taxon>Harpellomycetes</taxon>
        <taxon>Harpellales</taxon>
        <taxon>Harpellaceae</taxon>
        <taxon>Furculomyces</taxon>
    </lineage>
</organism>
<dbReference type="Pfam" id="PF01625">
    <property type="entry name" value="PMSR"/>
    <property type="match status" value="1"/>
</dbReference>
<dbReference type="FunFam" id="3.30.1060.10:FF:000002">
    <property type="entry name" value="Peptide methionine sulfoxide reductase"/>
    <property type="match status" value="1"/>
</dbReference>
<dbReference type="Gene3D" id="3.30.1060.10">
    <property type="entry name" value="Peptide methionine sulphoxide reductase MsrA"/>
    <property type="match status" value="1"/>
</dbReference>
<dbReference type="EMBL" id="MBFT01000950">
    <property type="protein sequence ID" value="PVU86232.1"/>
    <property type="molecule type" value="Genomic_DNA"/>
</dbReference>
<protein>
    <recommendedName>
        <fullName evidence="2">peptide-methionine (S)-S-oxide reductase</fullName>
        <ecNumber evidence="2">1.8.4.11</ecNumber>
    </recommendedName>
    <alternativeName>
        <fullName evidence="5">Peptide-methionine (S)-S-oxide reductase</fullName>
    </alternativeName>
    <alternativeName>
        <fullName evidence="4">Protein-methionine-S-oxide reductase</fullName>
    </alternativeName>
</protein>
<dbReference type="SUPFAM" id="SSF55068">
    <property type="entry name" value="Peptide methionine sulfoxide reductase"/>
    <property type="match status" value="1"/>
</dbReference>
<keyword evidence="10" id="KW-1185">Reference proteome</keyword>
<evidence type="ECO:0000256" key="6">
    <source>
        <dbReference type="ARBA" id="ARBA00047806"/>
    </source>
</evidence>
<name>A0A2T9Y1L7_9FUNG</name>
<sequence length="184" mass="20753">MSGGKDMSFPPILVKSQGENIELATFAAGCFWSVELVFQRLSGVLNTQVGYTGGNKENPTYQEVCAGSTNHAESVLLEYDNQQITYKDLLKVFWDKHDPTQINRQGGDIGTQYRSVIFYHSEQQKKEAEQSRDEIQKLYPGKPIATQIIPAVTFYPAETYHQKYLEKGGQCSYKGCKDSIRCYG</sequence>
<comment type="catalytic activity">
    <reaction evidence="6">
        <text>L-methionyl-[protein] + [thioredoxin]-disulfide + H2O = L-methionyl-(S)-S-oxide-[protein] + [thioredoxin]-dithiol</text>
        <dbReference type="Rhea" id="RHEA:14217"/>
        <dbReference type="Rhea" id="RHEA-COMP:10698"/>
        <dbReference type="Rhea" id="RHEA-COMP:10700"/>
        <dbReference type="Rhea" id="RHEA-COMP:12313"/>
        <dbReference type="Rhea" id="RHEA-COMP:12315"/>
        <dbReference type="ChEBI" id="CHEBI:15377"/>
        <dbReference type="ChEBI" id="CHEBI:16044"/>
        <dbReference type="ChEBI" id="CHEBI:29950"/>
        <dbReference type="ChEBI" id="CHEBI:44120"/>
        <dbReference type="ChEBI" id="CHEBI:50058"/>
        <dbReference type="EC" id="1.8.4.11"/>
    </reaction>
</comment>
<dbReference type="Proteomes" id="UP000245699">
    <property type="component" value="Unassembled WGS sequence"/>
</dbReference>
<evidence type="ECO:0000313" key="9">
    <source>
        <dbReference type="EMBL" id="PVU86232.1"/>
    </source>
</evidence>
<dbReference type="GO" id="GO:0034599">
    <property type="term" value="P:cellular response to oxidative stress"/>
    <property type="evidence" value="ECO:0007669"/>
    <property type="project" value="TreeGrafter"/>
</dbReference>
<dbReference type="AlphaFoldDB" id="A0A2T9Y1L7"/>
<evidence type="ECO:0000259" key="8">
    <source>
        <dbReference type="Pfam" id="PF01625"/>
    </source>
</evidence>
<evidence type="ECO:0000256" key="1">
    <source>
        <dbReference type="ARBA" id="ARBA00005591"/>
    </source>
</evidence>
<evidence type="ECO:0000256" key="5">
    <source>
        <dbReference type="ARBA" id="ARBA00030643"/>
    </source>
</evidence>
<comment type="caution">
    <text evidence="9">The sequence shown here is derived from an EMBL/GenBank/DDBJ whole genome shotgun (WGS) entry which is preliminary data.</text>
</comment>
<feature type="domain" description="Peptide methionine sulphoxide reductase MsrA" evidence="8">
    <location>
        <begin position="24"/>
        <end position="170"/>
    </location>
</feature>
<evidence type="ECO:0000256" key="4">
    <source>
        <dbReference type="ARBA" id="ARBA00030273"/>
    </source>
</evidence>
<comment type="catalytic activity">
    <reaction evidence="7">
        <text>[thioredoxin]-disulfide + L-methionine + H2O = L-methionine (S)-S-oxide + [thioredoxin]-dithiol</text>
        <dbReference type="Rhea" id="RHEA:19993"/>
        <dbReference type="Rhea" id="RHEA-COMP:10698"/>
        <dbReference type="Rhea" id="RHEA-COMP:10700"/>
        <dbReference type="ChEBI" id="CHEBI:15377"/>
        <dbReference type="ChEBI" id="CHEBI:29950"/>
        <dbReference type="ChEBI" id="CHEBI:50058"/>
        <dbReference type="ChEBI" id="CHEBI:57844"/>
        <dbReference type="ChEBI" id="CHEBI:58772"/>
        <dbReference type="EC" id="1.8.4.11"/>
    </reaction>
</comment>
<dbReference type="OrthoDB" id="77405at2759"/>
<dbReference type="GO" id="GO:0008113">
    <property type="term" value="F:peptide-methionine (S)-S-oxide reductase activity"/>
    <property type="evidence" value="ECO:0007669"/>
    <property type="project" value="UniProtKB-EC"/>
</dbReference>
<keyword evidence="3" id="KW-0560">Oxidoreductase</keyword>
<evidence type="ECO:0000256" key="7">
    <source>
        <dbReference type="ARBA" id="ARBA00048782"/>
    </source>
</evidence>
<accession>A0A2T9Y1L7</accession>
<evidence type="ECO:0000256" key="2">
    <source>
        <dbReference type="ARBA" id="ARBA00012502"/>
    </source>
</evidence>
<proteinExistence type="inferred from homology"/>
<evidence type="ECO:0000313" key="10">
    <source>
        <dbReference type="Proteomes" id="UP000245699"/>
    </source>
</evidence>